<dbReference type="OrthoDB" id="164921at2759"/>
<keyword evidence="2" id="KW-0472">Membrane</keyword>
<keyword evidence="2" id="KW-1133">Transmembrane helix</keyword>
<dbReference type="EMBL" id="JPKY01000160">
    <property type="protein sequence ID" value="KFH40879.1"/>
    <property type="molecule type" value="Genomic_DNA"/>
</dbReference>
<comment type="caution">
    <text evidence="3">The sequence shown here is derived from an EMBL/GenBank/DDBJ whole genome shotgun (WGS) entry which is preliminary data.</text>
</comment>
<dbReference type="InterPro" id="IPR029058">
    <property type="entry name" value="AB_hydrolase_fold"/>
</dbReference>
<feature type="transmembrane region" description="Helical" evidence="2">
    <location>
        <begin position="132"/>
        <end position="153"/>
    </location>
</feature>
<dbReference type="InterPro" id="IPR019431">
    <property type="entry name" value="DUF2417"/>
</dbReference>
<accession>A0A086SUU7</accession>
<evidence type="ECO:0000256" key="2">
    <source>
        <dbReference type="SAM" id="Phobius"/>
    </source>
</evidence>
<dbReference type="STRING" id="857340.A0A086SUU7"/>
<reference evidence="4" key="1">
    <citation type="journal article" date="2014" name="Genome Announc.">
        <title>Genome sequence and annotation of Acremonium chrysogenum, producer of the beta-lactam antibiotic cephalosporin C.</title>
        <authorList>
            <person name="Terfehr D."/>
            <person name="Dahlmann T.A."/>
            <person name="Specht T."/>
            <person name="Zadra I."/>
            <person name="Kuernsteiner H."/>
            <person name="Kueck U."/>
        </authorList>
    </citation>
    <scope>NUCLEOTIDE SEQUENCE [LARGE SCALE GENOMIC DNA]</scope>
    <source>
        <strain evidence="4">ATCC 11550 / CBS 779.69 / DSM 880 / IAM 14645 / JCM 23072 / IMI 49137</strain>
    </source>
</reference>
<dbReference type="HOGENOM" id="CLU_028296_1_0_1"/>
<gene>
    <name evidence="3" type="ORF">ACRE_084250</name>
</gene>
<feature type="transmembrane region" description="Helical" evidence="2">
    <location>
        <begin position="103"/>
        <end position="125"/>
    </location>
</feature>
<dbReference type="Pfam" id="PF10329">
    <property type="entry name" value="DUF2417"/>
    <property type="match status" value="1"/>
</dbReference>
<evidence type="ECO:0000256" key="1">
    <source>
        <dbReference type="SAM" id="MobiDB-lite"/>
    </source>
</evidence>
<feature type="compositionally biased region" description="Basic and acidic residues" evidence="1">
    <location>
        <begin position="1"/>
        <end position="21"/>
    </location>
</feature>
<dbReference type="AlphaFoldDB" id="A0A086SUU7"/>
<name>A0A086SUU7_HAPC1</name>
<keyword evidence="4" id="KW-1185">Reference proteome</keyword>
<evidence type="ECO:0008006" key="5">
    <source>
        <dbReference type="Google" id="ProtNLM"/>
    </source>
</evidence>
<organism evidence="3 4">
    <name type="scientific">Hapsidospora chrysogenum (strain ATCC 11550 / CBS 779.69 / DSM 880 / IAM 14645 / JCM 23072 / IMI 49137)</name>
    <name type="common">Acremonium chrysogenum</name>
    <dbReference type="NCBI Taxonomy" id="857340"/>
    <lineage>
        <taxon>Eukaryota</taxon>
        <taxon>Fungi</taxon>
        <taxon>Dikarya</taxon>
        <taxon>Ascomycota</taxon>
        <taxon>Pezizomycotina</taxon>
        <taxon>Sordariomycetes</taxon>
        <taxon>Hypocreomycetidae</taxon>
        <taxon>Hypocreales</taxon>
        <taxon>Bionectriaceae</taxon>
        <taxon>Hapsidospora</taxon>
    </lineage>
</organism>
<feature type="transmembrane region" description="Helical" evidence="2">
    <location>
        <begin position="159"/>
        <end position="178"/>
    </location>
</feature>
<evidence type="ECO:0000313" key="3">
    <source>
        <dbReference type="EMBL" id="KFH40879.1"/>
    </source>
</evidence>
<dbReference type="SUPFAM" id="SSF53474">
    <property type="entry name" value="alpha/beta-Hydrolases"/>
    <property type="match status" value="1"/>
</dbReference>
<feature type="transmembrane region" description="Helical" evidence="2">
    <location>
        <begin position="69"/>
        <end position="91"/>
    </location>
</feature>
<proteinExistence type="predicted"/>
<feature type="region of interest" description="Disordered" evidence="1">
    <location>
        <begin position="1"/>
        <end position="39"/>
    </location>
</feature>
<sequence length="526" mass="59107">MPLFSKKNDDSSDEERRRRDDDPDSPEQAPPDEHTRLLPNRLDSTRGLLAPDDPAVTPYNLWTIRTLRFFTVSFALVSFLWWVLLLVSAFTTPPGFHTRGSGFYAFGYASLALANMLFTLIFFGVPAKPVRIVTIVIAVILFVDMIILLAVKQTRYEEGWVGAVSVIWALLMSLWTLLADRTVKWGKEEEEQRLTGRPETRRTLTEWLEVLVSTLAFVVMAVAAALITLNIILRAVDSSMAAPGHRYPVDGGKYRIHVYCHGNKTDPDGKELPTVLFEGAERPVEYEMWDLADNAVKNGSISRYCFADRPGMAWSDTAPSPLSASFATDVLSEALARAGEHGPWVLASGGIGSIYQRVFASRHGDSVKGMVLIDALHEDLLDGVGAPGRGFLLWLRGVISPLGLDRLPGALFRGRTGRDRVYGRAAHQNSKFIFAKLQENLVANSFTKRDVQGSREIQHRDTPLVVISSGKHVKQSKKWDRKQRDLTKLTDNLKHWDVVDEAPHEVWWTWQGREKIEERLRQLVHG</sequence>
<dbReference type="Gene3D" id="3.40.50.1820">
    <property type="entry name" value="alpha/beta hydrolase"/>
    <property type="match status" value="1"/>
</dbReference>
<keyword evidence="2" id="KW-0812">Transmembrane</keyword>
<dbReference type="Proteomes" id="UP000029964">
    <property type="component" value="Unassembled WGS sequence"/>
</dbReference>
<feature type="transmembrane region" description="Helical" evidence="2">
    <location>
        <begin position="207"/>
        <end position="233"/>
    </location>
</feature>
<protein>
    <recommendedName>
        <fullName evidence="5">Mitochondrial integral membrane protein-like protein</fullName>
    </recommendedName>
</protein>
<evidence type="ECO:0000313" key="4">
    <source>
        <dbReference type="Proteomes" id="UP000029964"/>
    </source>
</evidence>